<evidence type="ECO:0000256" key="6">
    <source>
        <dbReference type="ARBA" id="ARBA00022505"/>
    </source>
</evidence>
<dbReference type="GO" id="GO:0009061">
    <property type="term" value="P:anaerobic respiration"/>
    <property type="evidence" value="ECO:0007669"/>
    <property type="project" value="TreeGrafter"/>
</dbReference>
<dbReference type="Gene3D" id="2.20.25.90">
    <property type="entry name" value="ADC-like domains"/>
    <property type="match status" value="1"/>
</dbReference>
<feature type="domain" description="4Fe-4S Mo/W bis-MGD-type" evidence="12">
    <location>
        <begin position="68"/>
        <end position="124"/>
    </location>
</feature>
<comment type="subcellular location">
    <subcellularLocation>
        <location evidence="3">Cell envelope</location>
    </subcellularLocation>
</comment>
<dbReference type="GO" id="GO:0016491">
    <property type="term" value="F:oxidoreductase activity"/>
    <property type="evidence" value="ECO:0007669"/>
    <property type="project" value="UniProtKB-KW"/>
</dbReference>
<dbReference type="GO" id="GO:0043546">
    <property type="term" value="F:molybdopterin cofactor binding"/>
    <property type="evidence" value="ECO:0007669"/>
    <property type="project" value="InterPro"/>
</dbReference>
<keyword evidence="11" id="KW-0411">Iron-sulfur</keyword>
<dbReference type="InterPro" id="IPR006657">
    <property type="entry name" value="MoPterin_dinucl-bd_dom"/>
</dbReference>
<evidence type="ECO:0000256" key="5">
    <source>
        <dbReference type="ARBA" id="ARBA00022485"/>
    </source>
</evidence>
<organism evidence="13 14">
    <name type="scientific">Hoeflea halophila</name>
    <dbReference type="NCBI Taxonomy" id="714899"/>
    <lineage>
        <taxon>Bacteria</taxon>
        <taxon>Pseudomonadati</taxon>
        <taxon>Pseudomonadota</taxon>
        <taxon>Alphaproteobacteria</taxon>
        <taxon>Hyphomicrobiales</taxon>
        <taxon>Rhizobiaceae</taxon>
        <taxon>Hoeflea</taxon>
    </lineage>
</organism>
<keyword evidence="6" id="KW-0500">Molybdenum</keyword>
<evidence type="ECO:0000256" key="2">
    <source>
        <dbReference type="ARBA" id="ARBA00001966"/>
    </source>
</evidence>
<evidence type="ECO:0000256" key="9">
    <source>
        <dbReference type="ARBA" id="ARBA00023002"/>
    </source>
</evidence>
<keyword evidence="10" id="KW-0408">Iron</keyword>
<dbReference type="PROSITE" id="PS51669">
    <property type="entry name" value="4FE4S_MOW_BIS_MGD"/>
    <property type="match status" value="1"/>
</dbReference>
<protein>
    <submittedName>
        <fullName evidence="13">Formate dehydrogenase alpha subunit</fullName>
    </submittedName>
</protein>
<dbReference type="Pfam" id="PF00384">
    <property type="entry name" value="Molybdopterin"/>
    <property type="match status" value="1"/>
</dbReference>
<keyword evidence="8" id="KW-0732">Signal</keyword>
<dbReference type="Gene3D" id="3.40.50.740">
    <property type="match status" value="1"/>
</dbReference>
<gene>
    <name evidence="13" type="ORF">SAMN05877838_3361</name>
</gene>
<dbReference type="Proteomes" id="UP000219465">
    <property type="component" value="Unassembled WGS sequence"/>
</dbReference>
<dbReference type="FunFam" id="2.20.25.90:FF:000006">
    <property type="entry name" value="Formate dehydrogenase alpha subunit"/>
    <property type="match status" value="1"/>
</dbReference>
<dbReference type="InterPro" id="IPR006311">
    <property type="entry name" value="TAT_signal"/>
</dbReference>
<proteinExistence type="inferred from homology"/>
<dbReference type="GO" id="GO:0030313">
    <property type="term" value="C:cell envelope"/>
    <property type="evidence" value="ECO:0007669"/>
    <property type="project" value="UniProtKB-SubCell"/>
</dbReference>
<evidence type="ECO:0000256" key="4">
    <source>
        <dbReference type="ARBA" id="ARBA00010312"/>
    </source>
</evidence>
<keyword evidence="7" id="KW-0479">Metal-binding</keyword>
<dbReference type="Gene3D" id="2.40.40.20">
    <property type="match status" value="1"/>
</dbReference>
<dbReference type="Gene3D" id="3.40.228.10">
    <property type="entry name" value="Dimethylsulfoxide Reductase, domain 2"/>
    <property type="match status" value="1"/>
</dbReference>
<dbReference type="AlphaFoldDB" id="A0A286IEI5"/>
<dbReference type="InterPro" id="IPR009010">
    <property type="entry name" value="Asp_de-COase-like_dom_sf"/>
</dbReference>
<dbReference type="FunFam" id="3.40.228.10:FF:000002">
    <property type="entry name" value="Formate dehydrogenase subunit alpha"/>
    <property type="match status" value="1"/>
</dbReference>
<dbReference type="OrthoDB" id="9816402at2"/>
<dbReference type="EMBL" id="OCPC01000005">
    <property type="protein sequence ID" value="SOE18437.1"/>
    <property type="molecule type" value="Genomic_DNA"/>
</dbReference>
<comment type="cofactor">
    <cofactor evidence="2">
        <name>[4Fe-4S] cluster</name>
        <dbReference type="ChEBI" id="CHEBI:49883"/>
    </cofactor>
</comment>
<dbReference type="PANTHER" id="PTHR43598:SF1">
    <property type="entry name" value="FORMATE DEHYDROGENASE-O MAJOR SUBUNIT"/>
    <property type="match status" value="1"/>
</dbReference>
<reference evidence="14" key="1">
    <citation type="submission" date="2017-08" db="EMBL/GenBank/DDBJ databases">
        <authorList>
            <person name="Varghese N."/>
            <person name="Submissions S."/>
        </authorList>
    </citation>
    <scope>NUCLEOTIDE SEQUENCE [LARGE SCALE GENOMIC DNA]</scope>
    <source>
        <strain evidence="14">KCTC 23107</strain>
    </source>
</reference>
<keyword evidence="5" id="KW-0004">4Fe-4S</keyword>
<evidence type="ECO:0000313" key="13">
    <source>
        <dbReference type="EMBL" id="SOE18437.1"/>
    </source>
</evidence>
<evidence type="ECO:0000256" key="11">
    <source>
        <dbReference type="ARBA" id="ARBA00023014"/>
    </source>
</evidence>
<dbReference type="RefSeq" id="WP_097108915.1">
    <property type="nucleotide sequence ID" value="NZ_OCPC01000005.1"/>
</dbReference>
<comment type="cofactor">
    <cofactor evidence="1">
        <name>Mo-bis(molybdopterin guanine dinucleotide)</name>
        <dbReference type="ChEBI" id="CHEBI:60539"/>
    </cofactor>
</comment>
<dbReference type="SUPFAM" id="SSF53706">
    <property type="entry name" value="Formate dehydrogenase/DMSO reductase, domains 1-3"/>
    <property type="match status" value="1"/>
</dbReference>
<name>A0A286IEI5_9HYPH</name>
<dbReference type="PROSITE" id="PS00551">
    <property type="entry name" value="MOLYBDOPTERIN_PROK_1"/>
    <property type="match status" value="1"/>
</dbReference>
<evidence type="ECO:0000259" key="12">
    <source>
        <dbReference type="PROSITE" id="PS51669"/>
    </source>
</evidence>
<dbReference type="Pfam" id="PF01568">
    <property type="entry name" value="Molydop_binding"/>
    <property type="match status" value="1"/>
</dbReference>
<dbReference type="InterPro" id="IPR027467">
    <property type="entry name" value="MopterinOxRdtase_cofactor_BS"/>
</dbReference>
<accession>A0A286IEI5</accession>
<keyword evidence="14" id="KW-1185">Reference proteome</keyword>
<evidence type="ECO:0000256" key="8">
    <source>
        <dbReference type="ARBA" id="ARBA00022729"/>
    </source>
</evidence>
<dbReference type="GO" id="GO:0051539">
    <property type="term" value="F:4 iron, 4 sulfur cluster binding"/>
    <property type="evidence" value="ECO:0007669"/>
    <property type="project" value="UniProtKB-KW"/>
</dbReference>
<dbReference type="PROSITE" id="PS51318">
    <property type="entry name" value="TAT"/>
    <property type="match status" value="1"/>
</dbReference>
<dbReference type="SMART" id="SM00926">
    <property type="entry name" value="Molybdop_Fe4S4"/>
    <property type="match status" value="1"/>
</dbReference>
<evidence type="ECO:0000256" key="7">
    <source>
        <dbReference type="ARBA" id="ARBA00022723"/>
    </source>
</evidence>
<keyword evidence="9" id="KW-0560">Oxidoreductase</keyword>
<dbReference type="SUPFAM" id="SSF50692">
    <property type="entry name" value="ADC-like"/>
    <property type="match status" value="1"/>
</dbReference>
<dbReference type="PIRSF" id="PIRSF036643">
    <property type="entry name" value="FDH_alpha"/>
    <property type="match status" value="1"/>
</dbReference>
<dbReference type="InterPro" id="IPR006963">
    <property type="entry name" value="Mopterin_OxRdtase_4Fe-4S_dom"/>
</dbReference>
<dbReference type="FunFam" id="2.40.40.20:FF:000013">
    <property type="entry name" value="Dimethyl sulfoxide reductase subunit A"/>
    <property type="match status" value="1"/>
</dbReference>
<evidence type="ECO:0000313" key="14">
    <source>
        <dbReference type="Proteomes" id="UP000219465"/>
    </source>
</evidence>
<dbReference type="GO" id="GO:0009055">
    <property type="term" value="F:electron transfer activity"/>
    <property type="evidence" value="ECO:0007669"/>
    <property type="project" value="TreeGrafter"/>
</dbReference>
<evidence type="ECO:0000256" key="10">
    <source>
        <dbReference type="ARBA" id="ARBA00023004"/>
    </source>
</evidence>
<dbReference type="Pfam" id="PF04879">
    <property type="entry name" value="Molybdop_Fe4S4"/>
    <property type="match status" value="1"/>
</dbReference>
<dbReference type="GO" id="GO:0030151">
    <property type="term" value="F:molybdenum ion binding"/>
    <property type="evidence" value="ECO:0007669"/>
    <property type="project" value="TreeGrafter"/>
</dbReference>
<evidence type="ECO:0000256" key="1">
    <source>
        <dbReference type="ARBA" id="ARBA00001942"/>
    </source>
</evidence>
<sequence length="993" mass="110335">MLRKKANGVARGSRLSSTVAEQGVTAIDRRTFLKRSGLTIGGAAAISTLSGGMVKRAEAQTAAGTADVVTRKSVCTHCSVGCTVIAEVENGVWTRQAPGYDSPFNIGAHCAKGASVREHAHGDRRLKYPMKLVGGKWQRVSWDEAINEIGDKMLEVRETSGPDSVYWLGSAKFSNEQAYLFRKFAAYWGTNNVDHQARICHSTTVSGVANTWGYGAMTNSYNDIHNARSMILIGSNPAEAHPVSLLHLLKCKEENNAPLIVCDPRFTRTAAHADEFVRFRPGTDVALIWGILYHVFENGWEDKEYISSRVWGMDQIREEVRKWNPGEVERVTGVPGSQLERVARTLAENRPGTLIWCMGGTQHTNGSSNTRAYSILQLALGNIGTSGGGANIFRGHDNVQGATDLGVLADTLPGYYGLSAGAYAHWARVWGEDLDWLKGRFATMQGKDGKDKLMMNETGIPVSRWIDGVLEAKENLEQPDQTKVMVFWGHAPNSQTRLPEMQKAMGMLDLLVVVDPYPTMTAVLQDRQDGVYLLPASTQYETYGSVTASNRSIQWREAVVEPLFESLPDHIIMYKFAKKFGFEDRLFRNIEVNGEEPLVEDITREWNRGMWTIGMTGQSPERLKSHMENQHTFDKTTLRGVGGPHDGEFYGLPWPCWGTPEMKHTGSANLYDVSVPVAKGGMGFRARFGVERNGDNLLAENSWPVGSEIEDGYPEFTMAMLKGLGWDQDLSPYERRMIEYVAGIIKERPNEEEVGETSHQGEIPSDYDDKVGGVNWKVDLSGGIQRVAINHGCAPYGNAKARAVVWTFPDPVPLHREPLYAPNRELVADYPTIADKTFWRVPTAYKSIQDVDHSKDFPLVMTSGRLVEYEGGGDESRSNSWLAELQQDMFVEINTFDANNLGIRDRDTVWLHSPSGAKIKVMAMLTERVGRGVVFCPFHFGGHFQGVDQRDKYPEGADPIVLGEACNTAQTYGYDMVTQMQESKTTLCRIERA</sequence>
<dbReference type="InterPro" id="IPR006656">
    <property type="entry name" value="Mopterin_OxRdtase"/>
</dbReference>
<evidence type="ECO:0000256" key="3">
    <source>
        <dbReference type="ARBA" id="ARBA00004196"/>
    </source>
</evidence>
<comment type="similarity">
    <text evidence="4">Belongs to the prokaryotic molybdopterin-containing oxidoreductase family.</text>
</comment>
<dbReference type="PANTHER" id="PTHR43598">
    <property type="entry name" value="TUNGSTEN-CONTAINING FORMYLMETHANOFURAN DEHYDROGENASE 2 SUBUNIT B"/>
    <property type="match status" value="1"/>
</dbReference>